<dbReference type="AlphaFoldDB" id="A0A9I9E896"/>
<evidence type="ECO:0000256" key="3">
    <source>
        <dbReference type="ARBA" id="ARBA00022833"/>
    </source>
</evidence>
<reference evidence="9" key="1">
    <citation type="submission" date="2023-03" db="UniProtKB">
        <authorList>
            <consortium name="EnsemblPlants"/>
        </authorList>
    </citation>
    <scope>IDENTIFICATION</scope>
</reference>
<dbReference type="InterPro" id="IPR003656">
    <property type="entry name" value="Znf_BED"/>
</dbReference>
<evidence type="ECO:0000256" key="5">
    <source>
        <dbReference type="ARBA" id="ARBA00023163"/>
    </source>
</evidence>
<dbReference type="PROSITE" id="PS50808">
    <property type="entry name" value="ZF_BED"/>
    <property type="match status" value="1"/>
</dbReference>
<sequence>SDSHASIPVRQLQSPFGVQISTQSESLIVFLQSPTLVSNSPASIPVRRLALVPVQLSNFNPIDCHCNRFVTMETSSGQHSETSPSLSPSPAPSTNNTTGTVSSSKPPLPDKKKVRATKKTTSTVWDHFTKLEENSSRCTCNYCDKEYCCDTTSCGTSTLWKHLKNQCKKYPYKEVEVGQTILTLQQLCRKAEVGQTTHFSQQLCREACAKMIIVDELPFKFIENEGFRNFCRVACPKFDPPSRFTIAKDIYQLYLDEKKKLKSFLVCNSQMILNFCQVANHKGETIGKLIESCLLEWGIDKVFSITVDNASSNDGAISYIMKDLEVGKP</sequence>
<evidence type="ECO:0000256" key="6">
    <source>
        <dbReference type="PROSITE-ProRule" id="PRU00027"/>
    </source>
</evidence>
<dbReference type="PANTHER" id="PTHR46481">
    <property type="entry name" value="ZINC FINGER BED DOMAIN-CONTAINING PROTEIN 4"/>
    <property type="match status" value="1"/>
</dbReference>
<evidence type="ECO:0000256" key="4">
    <source>
        <dbReference type="ARBA" id="ARBA00023015"/>
    </source>
</evidence>
<evidence type="ECO:0000259" key="8">
    <source>
        <dbReference type="PROSITE" id="PS50808"/>
    </source>
</evidence>
<evidence type="ECO:0000256" key="7">
    <source>
        <dbReference type="SAM" id="MobiDB-lite"/>
    </source>
</evidence>
<dbReference type="GO" id="GO:0003677">
    <property type="term" value="F:DNA binding"/>
    <property type="evidence" value="ECO:0007669"/>
    <property type="project" value="InterPro"/>
</dbReference>
<keyword evidence="3" id="KW-0862">Zinc</keyword>
<dbReference type="EnsemblPlants" id="MELO3C030184.2.1">
    <property type="protein sequence ID" value="MELO3C030184.2.1"/>
    <property type="gene ID" value="MELO3C030184.2"/>
</dbReference>
<dbReference type="InterPro" id="IPR052035">
    <property type="entry name" value="ZnF_BED_domain_contain"/>
</dbReference>
<dbReference type="InterPro" id="IPR036236">
    <property type="entry name" value="Znf_C2H2_sf"/>
</dbReference>
<dbReference type="PANTHER" id="PTHR46481:SF2">
    <property type="entry name" value="BED-TYPE DOMAIN-CONTAINING PROTEIN"/>
    <property type="match status" value="1"/>
</dbReference>
<accession>A0A9I9E896</accession>
<dbReference type="GO" id="GO:0008270">
    <property type="term" value="F:zinc ion binding"/>
    <property type="evidence" value="ECO:0007669"/>
    <property type="project" value="UniProtKB-KW"/>
</dbReference>
<feature type="region of interest" description="Disordered" evidence="7">
    <location>
        <begin position="76"/>
        <end position="116"/>
    </location>
</feature>
<feature type="compositionally biased region" description="Low complexity" evidence="7">
    <location>
        <begin position="80"/>
        <end position="105"/>
    </location>
</feature>
<evidence type="ECO:0000256" key="1">
    <source>
        <dbReference type="ARBA" id="ARBA00022723"/>
    </source>
</evidence>
<dbReference type="GO" id="GO:0005634">
    <property type="term" value="C:nucleus"/>
    <property type="evidence" value="ECO:0007669"/>
    <property type="project" value="UniProtKB-SubCell"/>
</dbReference>
<dbReference type="Pfam" id="PF02892">
    <property type="entry name" value="zf-BED"/>
    <property type="match status" value="1"/>
</dbReference>
<feature type="domain" description="BED-type" evidence="8">
    <location>
        <begin position="119"/>
        <end position="174"/>
    </location>
</feature>
<evidence type="ECO:0000313" key="9">
    <source>
        <dbReference type="EnsemblPlants" id="MELO3C030184.2.1"/>
    </source>
</evidence>
<evidence type="ECO:0000256" key="2">
    <source>
        <dbReference type="ARBA" id="ARBA00022771"/>
    </source>
</evidence>
<dbReference type="GO" id="GO:0009791">
    <property type="term" value="P:post-embryonic development"/>
    <property type="evidence" value="ECO:0007669"/>
    <property type="project" value="UniProtKB-ARBA"/>
</dbReference>
<proteinExistence type="predicted"/>
<keyword evidence="1" id="KW-0479">Metal-binding</keyword>
<dbReference type="SUPFAM" id="SSF57667">
    <property type="entry name" value="beta-beta-alpha zinc fingers"/>
    <property type="match status" value="1"/>
</dbReference>
<dbReference type="SMART" id="SM00614">
    <property type="entry name" value="ZnF_BED"/>
    <property type="match status" value="1"/>
</dbReference>
<organism evidence="9">
    <name type="scientific">Cucumis melo</name>
    <name type="common">Muskmelon</name>
    <dbReference type="NCBI Taxonomy" id="3656"/>
    <lineage>
        <taxon>Eukaryota</taxon>
        <taxon>Viridiplantae</taxon>
        <taxon>Streptophyta</taxon>
        <taxon>Embryophyta</taxon>
        <taxon>Tracheophyta</taxon>
        <taxon>Spermatophyta</taxon>
        <taxon>Magnoliopsida</taxon>
        <taxon>eudicotyledons</taxon>
        <taxon>Gunneridae</taxon>
        <taxon>Pentapetalae</taxon>
        <taxon>rosids</taxon>
        <taxon>fabids</taxon>
        <taxon>Cucurbitales</taxon>
        <taxon>Cucurbitaceae</taxon>
        <taxon>Benincaseae</taxon>
        <taxon>Cucumis</taxon>
    </lineage>
</organism>
<keyword evidence="5" id="KW-0804">Transcription</keyword>
<keyword evidence="2 6" id="KW-0863">Zinc-finger</keyword>
<keyword evidence="4" id="KW-0805">Transcription regulation</keyword>
<dbReference type="SUPFAM" id="SSF140996">
    <property type="entry name" value="Hermes dimerisation domain"/>
    <property type="match status" value="1"/>
</dbReference>
<name>A0A9I9E896_CUCME</name>
<dbReference type="Gramene" id="MELO3C030184.2.1">
    <property type="protein sequence ID" value="MELO3C030184.2.1"/>
    <property type="gene ID" value="MELO3C030184.2"/>
</dbReference>
<protein>
    <recommendedName>
        <fullName evidence="8">BED-type domain-containing protein</fullName>
    </recommendedName>
</protein>